<dbReference type="PANTHER" id="PTHR32282">
    <property type="entry name" value="BINDING PROTEIN TRANSPEPTIDASE, PUTATIVE-RELATED"/>
    <property type="match status" value="1"/>
</dbReference>
<feature type="compositionally biased region" description="Low complexity" evidence="14">
    <location>
        <begin position="908"/>
        <end position="939"/>
    </location>
</feature>
<evidence type="ECO:0000256" key="14">
    <source>
        <dbReference type="SAM" id="MobiDB-lite"/>
    </source>
</evidence>
<comment type="catalytic activity">
    <reaction evidence="12">
        <text>Preferential cleavage: (Ac)2-L-Lys-D-Ala-|-D-Ala. Also transpeptidation of peptidyl-alanyl moieties that are N-acyl substituents of D-alanine.</text>
        <dbReference type="EC" id="3.4.16.4"/>
    </reaction>
</comment>
<evidence type="ECO:0000256" key="5">
    <source>
        <dbReference type="ARBA" id="ARBA00022676"/>
    </source>
</evidence>
<dbReference type="GO" id="GO:0008955">
    <property type="term" value="F:peptidoglycan glycosyltransferase activity"/>
    <property type="evidence" value="ECO:0007669"/>
    <property type="project" value="UniProtKB-EC"/>
</dbReference>
<evidence type="ECO:0000256" key="15">
    <source>
        <dbReference type="SAM" id="Phobius"/>
    </source>
</evidence>
<evidence type="ECO:0000256" key="13">
    <source>
        <dbReference type="ARBA" id="ARBA00049902"/>
    </source>
</evidence>
<dbReference type="OrthoDB" id="9766909at2"/>
<evidence type="ECO:0000256" key="3">
    <source>
        <dbReference type="ARBA" id="ARBA00022645"/>
    </source>
</evidence>
<evidence type="ECO:0000256" key="12">
    <source>
        <dbReference type="ARBA" id="ARBA00034000"/>
    </source>
</evidence>
<feature type="compositionally biased region" description="Polar residues" evidence="14">
    <location>
        <begin position="48"/>
        <end position="59"/>
    </location>
</feature>
<accession>A0A1Q5PSR3</accession>
<evidence type="ECO:0000256" key="8">
    <source>
        <dbReference type="ARBA" id="ARBA00022960"/>
    </source>
</evidence>
<dbReference type="InterPro" id="IPR012338">
    <property type="entry name" value="Beta-lactam/transpept-like"/>
</dbReference>
<evidence type="ECO:0000259" key="17">
    <source>
        <dbReference type="Pfam" id="PF00912"/>
    </source>
</evidence>
<organism evidence="18 19">
    <name type="scientific">Boudabousia marimammalium</name>
    <dbReference type="NCBI Taxonomy" id="156892"/>
    <lineage>
        <taxon>Bacteria</taxon>
        <taxon>Bacillati</taxon>
        <taxon>Actinomycetota</taxon>
        <taxon>Actinomycetes</taxon>
        <taxon>Actinomycetales</taxon>
        <taxon>Actinomycetaceae</taxon>
        <taxon>Boudabousia</taxon>
    </lineage>
</organism>
<evidence type="ECO:0000259" key="16">
    <source>
        <dbReference type="Pfam" id="PF00905"/>
    </source>
</evidence>
<dbReference type="InterPro" id="IPR001264">
    <property type="entry name" value="Glyco_trans_51"/>
</dbReference>
<dbReference type="GO" id="GO:0009252">
    <property type="term" value="P:peptidoglycan biosynthetic process"/>
    <property type="evidence" value="ECO:0007669"/>
    <property type="project" value="UniProtKB-KW"/>
</dbReference>
<evidence type="ECO:0000256" key="1">
    <source>
        <dbReference type="ARBA" id="ARBA00007090"/>
    </source>
</evidence>
<dbReference type="GO" id="GO:0008658">
    <property type="term" value="F:penicillin binding"/>
    <property type="evidence" value="ECO:0007669"/>
    <property type="project" value="InterPro"/>
</dbReference>
<keyword evidence="5" id="KW-0328">Glycosyltransferase</keyword>
<keyword evidence="7" id="KW-0378">Hydrolase</keyword>
<keyword evidence="6" id="KW-0808">Transferase</keyword>
<comment type="catalytic activity">
    <reaction evidence="13">
        <text>[GlcNAc-(1-&gt;4)-Mur2Ac(oyl-L-Ala-gamma-D-Glu-L-Lys-D-Ala-D-Ala)](n)-di-trans,octa-cis-undecaprenyl diphosphate + beta-D-GlcNAc-(1-&gt;4)-Mur2Ac(oyl-L-Ala-gamma-D-Glu-L-Lys-D-Ala-D-Ala)-di-trans,octa-cis-undecaprenyl diphosphate = [GlcNAc-(1-&gt;4)-Mur2Ac(oyl-L-Ala-gamma-D-Glu-L-Lys-D-Ala-D-Ala)](n+1)-di-trans,octa-cis-undecaprenyl diphosphate + di-trans,octa-cis-undecaprenyl diphosphate + H(+)</text>
        <dbReference type="Rhea" id="RHEA:23708"/>
        <dbReference type="Rhea" id="RHEA-COMP:9602"/>
        <dbReference type="Rhea" id="RHEA-COMP:9603"/>
        <dbReference type="ChEBI" id="CHEBI:15378"/>
        <dbReference type="ChEBI" id="CHEBI:58405"/>
        <dbReference type="ChEBI" id="CHEBI:60033"/>
        <dbReference type="ChEBI" id="CHEBI:78435"/>
        <dbReference type="EC" id="2.4.99.28"/>
    </reaction>
</comment>
<dbReference type="InterPro" id="IPR001460">
    <property type="entry name" value="PCN-bd_Tpept"/>
</dbReference>
<keyword evidence="10" id="KW-0511">Multifunctional enzyme</keyword>
<keyword evidence="15" id="KW-0472">Membrane</keyword>
<keyword evidence="9" id="KW-0573">Peptidoglycan synthesis</keyword>
<dbReference type="InterPro" id="IPR050396">
    <property type="entry name" value="Glycosyltr_51/Transpeptidase"/>
</dbReference>
<protein>
    <submittedName>
        <fullName evidence="18">Uncharacterized protein</fullName>
    </submittedName>
</protein>
<reference evidence="19" key="1">
    <citation type="submission" date="2016-11" db="EMBL/GenBank/DDBJ databases">
        <title>Actinomyces gypaetusis sp. nov. isolated from Gypaetus barbatus in Qinghai Tibet Plateau China.</title>
        <authorList>
            <person name="Meng X."/>
        </authorList>
    </citation>
    <scope>NUCLEOTIDE SEQUENCE [LARGE SCALE GENOMIC DNA]</scope>
    <source>
        <strain evidence="19">DSM 15383</strain>
    </source>
</reference>
<feature type="region of interest" description="Disordered" evidence="14">
    <location>
        <begin position="888"/>
        <end position="953"/>
    </location>
</feature>
<feature type="compositionally biased region" description="Basic and acidic residues" evidence="14">
    <location>
        <begin position="944"/>
        <end position="953"/>
    </location>
</feature>
<keyword evidence="15" id="KW-1133">Transmembrane helix</keyword>
<comment type="similarity">
    <text evidence="2">In the N-terminal section; belongs to the glycosyltransferase 51 family.</text>
</comment>
<feature type="region of interest" description="Disordered" evidence="14">
    <location>
        <begin position="1"/>
        <end position="146"/>
    </location>
</feature>
<dbReference type="GO" id="GO:0030288">
    <property type="term" value="C:outer membrane-bounded periplasmic space"/>
    <property type="evidence" value="ECO:0007669"/>
    <property type="project" value="TreeGrafter"/>
</dbReference>
<dbReference type="Proteomes" id="UP000186465">
    <property type="component" value="Unassembled WGS sequence"/>
</dbReference>
<dbReference type="PANTHER" id="PTHR32282:SF34">
    <property type="entry name" value="PENICILLIN-BINDING PROTEIN 1A"/>
    <property type="match status" value="1"/>
</dbReference>
<dbReference type="Gene3D" id="3.40.710.10">
    <property type="entry name" value="DD-peptidase/beta-lactamase superfamily"/>
    <property type="match status" value="1"/>
</dbReference>
<dbReference type="AlphaFoldDB" id="A0A1Q5PSR3"/>
<sequence>MSNNWDENDLDKSPENHGEADSQPRLPWRPLSEESEYTDSRIPPVPTGSDSGESQSSEPPLSATERARRQFPSRRASRSPESAPVAPETPAAPPAPVEDSKVEILRPIEAEEEDVPEVPTPIRRSRLHPQPEETESAESAAVNQSNEFLIQEPEAKTELNYMTEVQTETESVATTIPSPEPEAESMAVFAAGATAATVPLPEGVEEWQEAISPDFDDETLLIDDVEPVEPTLVQHAAWASIPGTEGSSPSALNPAGAENENLEGEAVAKAKPKPKRPWWKRTLIWLAWIILAGIILGAIFFMISYLVIKVPPVDDAVRLQRTAVTYDDGTTEIGSLSEIDRTIIDPAILPEYVGKAVVASEDRSFYENSGIDLKGIARAFWNNIRGNPRQGGSTLTQQYVENYYKGSTAGYTGKYREVILALKINQSQSKEEILGNYLNTIYFGRRAYGIEAASQAYFGKSAKDLTISESALLSGIIPAPSAWDPAKNREKAEQRWTRVINLMAEDGYITQAQKNEAKFPEFLEKSPLSRRSGNSGYILDQVTAELKEKAGMNASDLAASGYTIVTTLNQPRMEAMEQTIKEMPAGSPNLRVGMISVDNKTGSIIAEYAGADYNKSQRNTVTEDILQAGSTFKPFTLLAAYESGEYNNRTIVDGSSPASFPGGYRPSNYGGVSYGKVPLRRALALSMNTAFLRVNDKIGPDKTKEMAIRLGIPRDTLGLDDNLSNSLGSASPHLINLAQAFATIGNYGKQVDVHLVREVRSPNGEIVYTEPTAGEQVVEANLAKHALDAMQDVVKRSGSAGGAMIRGYQIAGKTGTSSDNKSALFVGIIPQWTTVIGLYQVGADGSSESLSPIGNFREITGGSIPAITWRQYMVRALNGIEAEKFEKPERMENEISEKSHTEEAIPYETPETDPAAPAPEETKNNKTNKGSKSSGGKNNAAKTPEAKKTVEKP</sequence>
<dbReference type="GO" id="GO:0008360">
    <property type="term" value="P:regulation of cell shape"/>
    <property type="evidence" value="ECO:0007669"/>
    <property type="project" value="UniProtKB-KW"/>
</dbReference>
<dbReference type="Pfam" id="PF00905">
    <property type="entry name" value="Transpeptidase"/>
    <property type="match status" value="1"/>
</dbReference>
<dbReference type="InterPro" id="IPR036950">
    <property type="entry name" value="PBP_transglycosylase"/>
</dbReference>
<feature type="compositionally biased region" description="Basic and acidic residues" evidence="14">
    <location>
        <begin position="10"/>
        <end position="22"/>
    </location>
</feature>
<dbReference type="Gene3D" id="1.10.3810.10">
    <property type="entry name" value="Biosynthetic peptidoglycan transglycosylase-like"/>
    <property type="match status" value="1"/>
</dbReference>
<name>A0A1Q5PSR3_9ACTO</name>
<proteinExistence type="inferred from homology"/>
<evidence type="ECO:0000256" key="11">
    <source>
        <dbReference type="ARBA" id="ARBA00023316"/>
    </source>
</evidence>
<evidence type="ECO:0000256" key="2">
    <source>
        <dbReference type="ARBA" id="ARBA00007739"/>
    </source>
</evidence>
<dbReference type="SUPFAM" id="SSF53955">
    <property type="entry name" value="Lysozyme-like"/>
    <property type="match status" value="1"/>
</dbReference>
<dbReference type="GO" id="GO:0006508">
    <property type="term" value="P:proteolysis"/>
    <property type="evidence" value="ECO:0007669"/>
    <property type="project" value="UniProtKB-KW"/>
</dbReference>
<comment type="similarity">
    <text evidence="1">In the C-terminal section; belongs to the transpeptidase family.</text>
</comment>
<evidence type="ECO:0000256" key="4">
    <source>
        <dbReference type="ARBA" id="ARBA00022670"/>
    </source>
</evidence>
<keyword evidence="4" id="KW-0645">Protease</keyword>
<evidence type="ECO:0000256" key="6">
    <source>
        <dbReference type="ARBA" id="ARBA00022679"/>
    </source>
</evidence>
<comment type="caution">
    <text evidence="18">The sequence shown here is derived from an EMBL/GenBank/DDBJ whole genome shotgun (WGS) entry which is preliminary data.</text>
</comment>
<dbReference type="GO" id="GO:0009002">
    <property type="term" value="F:serine-type D-Ala-D-Ala carboxypeptidase activity"/>
    <property type="evidence" value="ECO:0007669"/>
    <property type="project" value="UniProtKB-EC"/>
</dbReference>
<feature type="compositionally biased region" description="Basic and acidic residues" evidence="14">
    <location>
        <begin position="888"/>
        <end position="903"/>
    </location>
</feature>
<keyword evidence="3" id="KW-0121">Carboxypeptidase</keyword>
<dbReference type="RefSeq" id="WP_075360811.1">
    <property type="nucleotide sequence ID" value="NZ_MPDM01000001.1"/>
</dbReference>
<evidence type="ECO:0000313" key="18">
    <source>
        <dbReference type="EMBL" id="OKL50573.1"/>
    </source>
</evidence>
<dbReference type="Pfam" id="PF00912">
    <property type="entry name" value="Transgly"/>
    <property type="match status" value="1"/>
</dbReference>
<dbReference type="GO" id="GO:0071555">
    <property type="term" value="P:cell wall organization"/>
    <property type="evidence" value="ECO:0007669"/>
    <property type="project" value="UniProtKB-KW"/>
</dbReference>
<feature type="compositionally biased region" description="Low complexity" evidence="14">
    <location>
        <begin position="79"/>
        <end position="89"/>
    </location>
</feature>
<evidence type="ECO:0000256" key="10">
    <source>
        <dbReference type="ARBA" id="ARBA00023268"/>
    </source>
</evidence>
<evidence type="ECO:0000256" key="9">
    <source>
        <dbReference type="ARBA" id="ARBA00022984"/>
    </source>
</evidence>
<dbReference type="InterPro" id="IPR023346">
    <property type="entry name" value="Lysozyme-like_dom_sf"/>
</dbReference>
<dbReference type="SUPFAM" id="SSF56601">
    <property type="entry name" value="beta-lactamase/transpeptidase-like"/>
    <property type="match status" value="1"/>
</dbReference>
<dbReference type="EMBL" id="MPDM01000001">
    <property type="protein sequence ID" value="OKL50573.1"/>
    <property type="molecule type" value="Genomic_DNA"/>
</dbReference>
<keyword evidence="11" id="KW-0961">Cell wall biogenesis/degradation</keyword>
<feature type="domain" description="Penicillin-binding protein transpeptidase" evidence="16">
    <location>
        <begin position="596"/>
        <end position="833"/>
    </location>
</feature>
<gene>
    <name evidence="18" type="ORF">BM477_01025</name>
</gene>
<evidence type="ECO:0000313" key="19">
    <source>
        <dbReference type="Proteomes" id="UP000186465"/>
    </source>
</evidence>
<evidence type="ECO:0000256" key="7">
    <source>
        <dbReference type="ARBA" id="ARBA00022801"/>
    </source>
</evidence>
<feature type="compositionally biased region" description="Basic and acidic residues" evidence="14">
    <location>
        <begin position="98"/>
        <end position="109"/>
    </location>
</feature>
<dbReference type="FunFam" id="1.10.3810.10:FF:000001">
    <property type="entry name" value="Penicillin-binding protein 1A"/>
    <property type="match status" value="1"/>
</dbReference>
<dbReference type="STRING" id="156892.BM477_01025"/>
<keyword evidence="19" id="KW-1185">Reference proteome</keyword>
<keyword evidence="8" id="KW-0133">Cell shape</keyword>
<keyword evidence="15" id="KW-0812">Transmembrane</keyword>
<feature type="domain" description="Glycosyl transferase family 51" evidence="17">
    <location>
        <begin position="333"/>
        <end position="503"/>
    </location>
</feature>
<feature type="transmembrane region" description="Helical" evidence="15">
    <location>
        <begin position="283"/>
        <end position="308"/>
    </location>
</feature>